<sequence length="463" mass="51369">MKFKGNEYQQIPAHIEPHDKDDTDAAEMRAKLDQMRLARAAASNNKNEDAAALSNKNESEVGSYKLDGPTKERQEEIKKNNKNFQALGQPFYEKFKGKGKVEAIQVERFYKNLSKVLIRKKVKDQDFTQFEDVEEMIREFGLPEIQCTTNDATMYNKYRTILGSGFDKLSVHPLMESVDGSKLYCLRFASNPHNVSVPFEIPNQLVDMVDICDMNGKLLERTNTRNECSEFILKNAKKKLRYDNVSDLTKSSLTGLIKRRRNNNPGKVSDEPIGFPPCKGKAEFLLTVYPKDYVRPVSSADDSKQPVQANTNSKLPAYFAAADSKLPAKDAAADSKLPAKDAATDSKLPAKDAAADSKLPAKDAATDSKLPAKDAAADSKLPAKDAAADSKLPADETSVIELSSDEESNGKDGIDKGAIQHSDVDSFDEENWEEEEEEFNEEEFCGDESESSASSKHDADSDY</sequence>
<evidence type="ECO:0000313" key="3">
    <source>
        <dbReference type="Proteomes" id="UP001054902"/>
    </source>
</evidence>
<feature type="compositionally biased region" description="Acidic residues" evidence="1">
    <location>
        <begin position="425"/>
        <end position="450"/>
    </location>
</feature>
<feature type="region of interest" description="Disordered" evidence="1">
    <location>
        <begin position="337"/>
        <end position="463"/>
    </location>
</feature>
<evidence type="ECO:0000313" key="2">
    <source>
        <dbReference type="EMBL" id="GFH48502.1"/>
    </source>
</evidence>
<dbReference type="EMBL" id="BLLK01000028">
    <property type="protein sequence ID" value="GFH48502.1"/>
    <property type="molecule type" value="Genomic_DNA"/>
</dbReference>
<protein>
    <submittedName>
        <fullName evidence="2">Uncharacterized protein</fullName>
    </submittedName>
</protein>
<keyword evidence="3" id="KW-1185">Reference proteome</keyword>
<feature type="region of interest" description="Disordered" evidence="1">
    <location>
        <begin position="38"/>
        <end position="76"/>
    </location>
</feature>
<dbReference type="Proteomes" id="UP001054902">
    <property type="component" value="Unassembled WGS sequence"/>
</dbReference>
<feature type="region of interest" description="Disordered" evidence="1">
    <location>
        <begin position="1"/>
        <end position="23"/>
    </location>
</feature>
<reference evidence="2 3" key="1">
    <citation type="journal article" date="2021" name="Sci. Rep.">
        <title>The genome of the diatom Chaetoceros tenuissimus carries an ancient integrated fragment of an extant virus.</title>
        <authorList>
            <person name="Hongo Y."/>
            <person name="Kimura K."/>
            <person name="Takaki Y."/>
            <person name="Yoshida Y."/>
            <person name="Baba S."/>
            <person name="Kobayashi G."/>
            <person name="Nagasaki K."/>
            <person name="Hano T."/>
            <person name="Tomaru Y."/>
        </authorList>
    </citation>
    <scope>NUCLEOTIDE SEQUENCE [LARGE SCALE GENOMIC DNA]</scope>
    <source>
        <strain evidence="2 3">NIES-3715</strain>
    </source>
</reference>
<organism evidence="2 3">
    <name type="scientific">Chaetoceros tenuissimus</name>
    <dbReference type="NCBI Taxonomy" id="426638"/>
    <lineage>
        <taxon>Eukaryota</taxon>
        <taxon>Sar</taxon>
        <taxon>Stramenopiles</taxon>
        <taxon>Ochrophyta</taxon>
        <taxon>Bacillariophyta</taxon>
        <taxon>Coscinodiscophyceae</taxon>
        <taxon>Chaetocerotophycidae</taxon>
        <taxon>Chaetocerotales</taxon>
        <taxon>Chaetocerotaceae</taxon>
        <taxon>Chaetoceros</taxon>
    </lineage>
</organism>
<comment type="caution">
    <text evidence="2">The sequence shown here is derived from an EMBL/GenBank/DDBJ whole genome shotgun (WGS) entry which is preliminary data.</text>
</comment>
<gene>
    <name evidence="2" type="ORF">CTEN210_04978</name>
</gene>
<accession>A0AAD3CM27</accession>
<feature type="compositionally biased region" description="Basic and acidic residues" evidence="1">
    <location>
        <begin position="337"/>
        <end position="394"/>
    </location>
</feature>
<proteinExistence type="predicted"/>
<evidence type="ECO:0000256" key="1">
    <source>
        <dbReference type="SAM" id="MobiDB-lite"/>
    </source>
</evidence>
<dbReference type="AlphaFoldDB" id="A0AAD3CM27"/>
<name>A0AAD3CM27_9STRA</name>